<feature type="transmembrane region" description="Helical" evidence="1">
    <location>
        <begin position="6"/>
        <end position="27"/>
    </location>
</feature>
<keyword evidence="1" id="KW-0472">Membrane</keyword>
<dbReference type="InterPro" id="IPR002774">
    <property type="entry name" value="Flagellin_arc-type"/>
</dbReference>
<dbReference type="GO" id="GO:0097588">
    <property type="term" value="P:archaeal or bacterial-type flagellum-dependent cell motility"/>
    <property type="evidence" value="ECO:0007669"/>
    <property type="project" value="InterPro"/>
</dbReference>
<dbReference type="AlphaFoldDB" id="A0A0W8F056"/>
<keyword evidence="1" id="KW-0812">Transmembrane</keyword>
<name>A0A0W8F056_9ZZZZ</name>
<sequence length="159" mass="17006">MSSETIVNGLFLITAVIAAAVLINAIMPAIYRTSETFGSSTHEADTLMRTDFKFVNGYASQSSGVLNLWLKNTGSARIAKGDLDSSDLFVLSEGNMVRVPLNSNVYEVPDQIPVTNFWNPGETLAITCSPGNIPASGQIITTTIVLPNGVKRSFDFTAS</sequence>
<dbReference type="GO" id="GO:0005198">
    <property type="term" value="F:structural molecule activity"/>
    <property type="evidence" value="ECO:0007669"/>
    <property type="project" value="InterPro"/>
</dbReference>
<protein>
    <submittedName>
        <fullName evidence="2">Uncharacterized protein</fullName>
    </submittedName>
</protein>
<organism evidence="2">
    <name type="scientific">hydrocarbon metagenome</name>
    <dbReference type="NCBI Taxonomy" id="938273"/>
    <lineage>
        <taxon>unclassified sequences</taxon>
        <taxon>metagenomes</taxon>
        <taxon>ecological metagenomes</taxon>
    </lineage>
</organism>
<gene>
    <name evidence="2" type="ORF">ASZ90_016141</name>
</gene>
<dbReference type="EMBL" id="LNQE01001686">
    <property type="protein sequence ID" value="KUG14223.1"/>
    <property type="molecule type" value="Genomic_DNA"/>
</dbReference>
<dbReference type="Pfam" id="PF01917">
    <property type="entry name" value="Flagellin_arch-type"/>
    <property type="match status" value="1"/>
</dbReference>
<reference evidence="2" key="1">
    <citation type="journal article" date="2015" name="Proc. Natl. Acad. Sci. U.S.A.">
        <title>Networks of energetic and metabolic interactions define dynamics in microbial communities.</title>
        <authorList>
            <person name="Embree M."/>
            <person name="Liu J.K."/>
            <person name="Al-Bassam M.M."/>
            <person name="Zengler K."/>
        </authorList>
    </citation>
    <scope>NUCLEOTIDE SEQUENCE</scope>
</reference>
<evidence type="ECO:0000313" key="2">
    <source>
        <dbReference type="EMBL" id="KUG14223.1"/>
    </source>
</evidence>
<comment type="caution">
    <text evidence="2">The sequence shown here is derived from an EMBL/GenBank/DDBJ whole genome shotgun (WGS) entry which is preliminary data.</text>
</comment>
<evidence type="ECO:0000256" key="1">
    <source>
        <dbReference type="SAM" id="Phobius"/>
    </source>
</evidence>
<keyword evidence="1" id="KW-1133">Transmembrane helix</keyword>
<proteinExistence type="predicted"/>
<accession>A0A0W8F056</accession>